<accession>A0A0G1TFV8</accession>
<dbReference type="AlphaFoldDB" id="A0A0G1TFV8"/>
<comment type="caution">
    <text evidence="1">The sequence shown here is derived from an EMBL/GenBank/DDBJ whole genome shotgun (WGS) entry which is preliminary data.</text>
</comment>
<reference evidence="1 2" key="1">
    <citation type="journal article" date="2015" name="Nature">
        <title>rRNA introns, odd ribosomes, and small enigmatic genomes across a large radiation of phyla.</title>
        <authorList>
            <person name="Brown C.T."/>
            <person name="Hug L.A."/>
            <person name="Thomas B.C."/>
            <person name="Sharon I."/>
            <person name="Castelle C.J."/>
            <person name="Singh A."/>
            <person name="Wilkins M.J."/>
            <person name="Williams K.H."/>
            <person name="Banfield J.F."/>
        </authorList>
    </citation>
    <scope>NUCLEOTIDE SEQUENCE [LARGE SCALE GENOMIC DNA]</scope>
</reference>
<dbReference type="NCBIfam" id="TIGR02532">
    <property type="entry name" value="IV_pilin_GFxxxE"/>
    <property type="match status" value="1"/>
</dbReference>
<proteinExistence type="predicted"/>
<protein>
    <recommendedName>
        <fullName evidence="3">Pilin assembly protein</fullName>
    </recommendedName>
</protein>
<dbReference type="InterPro" id="IPR045584">
    <property type="entry name" value="Pilin-like"/>
</dbReference>
<organism evidence="1 2">
    <name type="scientific">Candidatus Gottesmanbacteria bacterium GW2011_GWA1_47_8</name>
    <dbReference type="NCBI Taxonomy" id="1618438"/>
    <lineage>
        <taxon>Bacteria</taxon>
        <taxon>Candidatus Gottesmaniibacteriota</taxon>
    </lineage>
</organism>
<dbReference type="SUPFAM" id="SSF54523">
    <property type="entry name" value="Pili subunits"/>
    <property type="match status" value="1"/>
</dbReference>
<name>A0A0G1TFV8_9BACT</name>
<dbReference type="PROSITE" id="PS00409">
    <property type="entry name" value="PROKAR_NTER_METHYL"/>
    <property type="match status" value="1"/>
</dbReference>
<dbReference type="InterPro" id="IPR012902">
    <property type="entry name" value="N_methyl_site"/>
</dbReference>
<sequence>MKKGYTLIELILVVSVFLLITTLGIARFNEFNERQVVAQSADTFISNLRLIQAKALSGDKPDGCTTLTGYTVEFAFTNYTMYAQCDPEGIIDTTRVAVNLPANVNLNPPSGTVTYYSGGKGISSDQQVQIVGRSVTIPVVFAAGSITKLTPL</sequence>
<evidence type="ECO:0008006" key="3">
    <source>
        <dbReference type="Google" id="ProtNLM"/>
    </source>
</evidence>
<evidence type="ECO:0000313" key="2">
    <source>
        <dbReference type="Proteomes" id="UP000034212"/>
    </source>
</evidence>
<dbReference type="Proteomes" id="UP000034212">
    <property type="component" value="Unassembled WGS sequence"/>
</dbReference>
<evidence type="ECO:0000313" key="1">
    <source>
        <dbReference type="EMBL" id="KKU80692.1"/>
    </source>
</evidence>
<gene>
    <name evidence="1" type="ORF">UY08_C0012G0011</name>
</gene>
<dbReference type="EMBL" id="LCOQ01000012">
    <property type="protein sequence ID" value="KKU80692.1"/>
    <property type="molecule type" value="Genomic_DNA"/>
</dbReference>